<dbReference type="SUPFAM" id="SSF68906">
    <property type="entry name" value="SAP domain"/>
    <property type="match status" value="1"/>
</dbReference>
<dbReference type="HOGENOM" id="CLU_637910_0_0_1"/>
<proteinExistence type="predicted"/>
<evidence type="ECO:0000256" key="1">
    <source>
        <dbReference type="SAM" id="MobiDB-lite"/>
    </source>
</evidence>
<feature type="region of interest" description="Disordered" evidence="1">
    <location>
        <begin position="126"/>
        <end position="201"/>
    </location>
</feature>
<reference evidence="3 4" key="1">
    <citation type="journal article" date="2014" name="BMC Genomics">
        <title>Genome and secretome analysis of the hemibiotrophic fungal pathogen, Moniliophthora roreri, which causes frosty pod rot disease of cacao: mechanisms of the biotrophic and necrotrophic phases.</title>
        <authorList>
            <person name="Meinhardt L.W."/>
            <person name="Costa G.G.L."/>
            <person name="Thomazella D.P.T."/>
            <person name="Teixeira P.J.P.L."/>
            <person name="Carazzolle M.F."/>
            <person name="Schuster S.C."/>
            <person name="Carlson J.E."/>
            <person name="Guiltinan M.J."/>
            <person name="Mieczkowski P."/>
            <person name="Farmer A."/>
            <person name="Ramaraj T."/>
            <person name="Crozier J."/>
            <person name="Davis R.E."/>
            <person name="Shao J."/>
            <person name="Melnick R.L."/>
            <person name="Pereira G.A.G."/>
            <person name="Bailey B.A."/>
        </authorList>
    </citation>
    <scope>NUCLEOTIDE SEQUENCE [LARGE SCALE GENOMIC DNA]</scope>
    <source>
        <strain evidence="3 4">MCA 2997</strain>
    </source>
</reference>
<gene>
    <name evidence="3" type="ORF">Moror_14502</name>
</gene>
<organism evidence="3 4">
    <name type="scientific">Moniliophthora roreri (strain MCA 2997)</name>
    <name type="common">Cocoa frosty pod rot fungus</name>
    <name type="synonym">Crinipellis roreri</name>
    <dbReference type="NCBI Taxonomy" id="1381753"/>
    <lineage>
        <taxon>Eukaryota</taxon>
        <taxon>Fungi</taxon>
        <taxon>Dikarya</taxon>
        <taxon>Basidiomycota</taxon>
        <taxon>Agaricomycotina</taxon>
        <taxon>Agaricomycetes</taxon>
        <taxon>Agaricomycetidae</taxon>
        <taxon>Agaricales</taxon>
        <taxon>Marasmiineae</taxon>
        <taxon>Marasmiaceae</taxon>
        <taxon>Moniliophthora</taxon>
    </lineage>
</organism>
<dbReference type="Proteomes" id="UP000017559">
    <property type="component" value="Unassembled WGS sequence"/>
</dbReference>
<protein>
    <recommendedName>
        <fullName evidence="2">SAP domain-containing protein</fullName>
    </recommendedName>
</protein>
<feature type="domain" description="SAP" evidence="2">
    <location>
        <begin position="85"/>
        <end position="114"/>
    </location>
</feature>
<dbReference type="AlphaFoldDB" id="V2XLH1"/>
<name>V2XLH1_MONRO</name>
<dbReference type="EMBL" id="AWSO01000204">
    <property type="protein sequence ID" value="ESK93335.1"/>
    <property type="molecule type" value="Genomic_DNA"/>
</dbReference>
<feature type="compositionally biased region" description="Basic residues" evidence="1">
    <location>
        <begin position="140"/>
        <end position="152"/>
    </location>
</feature>
<dbReference type="KEGG" id="mrr:Moror_14502"/>
<dbReference type="InterPro" id="IPR036361">
    <property type="entry name" value="SAP_dom_sf"/>
</dbReference>
<dbReference type="Gene3D" id="1.10.720.30">
    <property type="entry name" value="SAP domain"/>
    <property type="match status" value="1"/>
</dbReference>
<dbReference type="OrthoDB" id="3049189at2759"/>
<comment type="caution">
    <text evidence="3">The sequence shown here is derived from an EMBL/GenBank/DDBJ whole genome shotgun (WGS) entry which is preliminary data.</text>
</comment>
<accession>V2XLH1</accession>
<evidence type="ECO:0000313" key="3">
    <source>
        <dbReference type="EMBL" id="ESK93335.1"/>
    </source>
</evidence>
<evidence type="ECO:0000259" key="2">
    <source>
        <dbReference type="Pfam" id="PF02037"/>
    </source>
</evidence>
<sequence>PIATAAAQNGPAANSKCFVGSVAVFNIIATSAFSPLGKVILFSLGLLLTARTHPYLRGEPFEGYKILAGLGSEDSVPEEHCPYRLNVAQLKDLCHRYKEKRSGNKADLLRRLLDLSENWENWSRVKAGARRTHKGEQPGSKKKSERRARRRRQEFSGSRSMNNSEPMVAAEDPDDSEPYRPAAANKDARCSTQWSGGEDGPGRFPIARDCRLAAETTNLPLVTQTWPSSISAPTANFPVPNLSTESSLSICQQPPPTTTINPAISDSTATVIVPLQSAELGISDERKDTSRMRSLKLYDETALIFDQTTVPDPPRHTFSKDLDELGTLWSDDHPDFKKNEGKCIVKIQDCGIAYKYWPIVFKHKIKGCEDKRWKLLKKTWYVWSLIGKCYTTVGKAAFWVEFSQPDGTRMLQTHIKDTPKARNVARSGQSTGTCS</sequence>
<dbReference type="Pfam" id="PF02037">
    <property type="entry name" value="SAP"/>
    <property type="match status" value="1"/>
</dbReference>
<keyword evidence="4" id="KW-1185">Reference proteome</keyword>
<dbReference type="InterPro" id="IPR003034">
    <property type="entry name" value="SAP_dom"/>
</dbReference>
<evidence type="ECO:0000313" key="4">
    <source>
        <dbReference type="Proteomes" id="UP000017559"/>
    </source>
</evidence>
<feature type="non-terminal residue" evidence="3">
    <location>
        <position position="1"/>
    </location>
</feature>